<dbReference type="GO" id="GO:0016779">
    <property type="term" value="F:nucleotidyltransferase activity"/>
    <property type="evidence" value="ECO:0007669"/>
    <property type="project" value="UniProtKB-KW"/>
</dbReference>
<dbReference type="EMBL" id="EQ999985">
    <property type="protein sequence ID" value="EEQ85716.2"/>
    <property type="molecule type" value="Genomic_DNA"/>
</dbReference>
<dbReference type="InterPro" id="IPR014729">
    <property type="entry name" value="Rossmann-like_a/b/a_fold"/>
</dbReference>
<accession>A0ABP2EU72</accession>
<protein>
    <submittedName>
        <fullName evidence="1">Pantetheine-phosphate adenylyltransferase</fullName>
    </submittedName>
</protein>
<dbReference type="RefSeq" id="XP_045273401.1">
    <property type="nucleotide sequence ID" value="XM_045424757.1"/>
</dbReference>
<organism evidence="1 2">
    <name type="scientific">Ajellomyces dermatitidis (strain ER-3 / ATCC MYA-2586)</name>
    <name type="common">Blastomyces dermatitidis</name>
    <dbReference type="NCBI Taxonomy" id="559297"/>
    <lineage>
        <taxon>Eukaryota</taxon>
        <taxon>Fungi</taxon>
        <taxon>Dikarya</taxon>
        <taxon>Ascomycota</taxon>
        <taxon>Pezizomycotina</taxon>
        <taxon>Eurotiomycetes</taxon>
        <taxon>Eurotiomycetidae</taxon>
        <taxon>Onygenales</taxon>
        <taxon>Ajellomycetaceae</taxon>
        <taxon>Blastomyces</taxon>
    </lineage>
</organism>
<evidence type="ECO:0000313" key="2">
    <source>
        <dbReference type="Proteomes" id="UP000002039"/>
    </source>
</evidence>
<dbReference type="Gene3D" id="3.40.50.620">
    <property type="entry name" value="HUPs"/>
    <property type="match status" value="1"/>
</dbReference>
<reference evidence="2" key="1">
    <citation type="journal article" date="2015" name="PLoS Genet.">
        <title>The dynamic genome and transcriptome of the human fungal pathogen Blastomyces and close relative Emmonsia.</title>
        <authorList>
            <person name="Munoz J.F."/>
            <person name="Gauthier G.M."/>
            <person name="Desjardins C.A."/>
            <person name="Gallo J.E."/>
            <person name="Holder J."/>
            <person name="Sullivan T.D."/>
            <person name="Marty A.J."/>
            <person name="Carmen J.C."/>
            <person name="Chen Z."/>
            <person name="Ding L."/>
            <person name="Gujja S."/>
            <person name="Magrini V."/>
            <person name="Misas E."/>
            <person name="Mitreva M."/>
            <person name="Priest M."/>
            <person name="Saif S."/>
            <person name="Whiston E.A."/>
            <person name="Young S."/>
            <person name="Zeng Q."/>
            <person name="Goldman W.E."/>
            <person name="Mardis E.R."/>
            <person name="Taylor J.W."/>
            <person name="McEwen J.G."/>
            <person name="Clay O.K."/>
            <person name="Klein B.S."/>
            <person name="Cuomo C.A."/>
        </authorList>
    </citation>
    <scope>NUCLEOTIDE SEQUENCE [LARGE SCALE GENOMIC DNA]</scope>
    <source>
        <strain evidence="2">ER-3 / ATCC MYA-2586</strain>
    </source>
</reference>
<dbReference type="Proteomes" id="UP000002039">
    <property type="component" value="Unassembled WGS sequence"/>
</dbReference>
<proteinExistence type="predicted"/>
<keyword evidence="2" id="KW-1185">Reference proteome</keyword>
<dbReference type="GeneID" id="69030460"/>
<sequence length="428" mass="46322">MLDDMASGGDLRHEALLLLPSTSSTSYSSLKAAYNPALSIILAELSSPIKGTSSKAVLDIAITARGLAAPDSAPRGRSFVHLQQLLASFYRLLGVTSVAQAVELDGPGGVDARVFFLDDSENGSDNNDGGDTNRSQVSRANLGPIIHLTDFAASGRSWESIFFLGTREGDMLLNALTTTAKKRGLSNLAPTIRRLPGVSALQPQPTVLEPLALHPRRHYSVAVGGTFDHLHAGHKLLLTATALAIDEVPPGSKPVQRTITIGITGDELLVNKQYAEYLESWDERWQGVWGFMESVIHFSPPLAKQYATPAATAKIEYVHHPAPNGKYVRVRVSSDLDIKFVQISDPFGPTITDEAISALVVSKETRLGGQAVNDEREKKGWSMLEVFEVDVLDASEGESQGENVENFETKISSTQIRRRQMNLAKGNL</sequence>
<dbReference type="PANTHER" id="PTHR10695">
    <property type="entry name" value="DEPHOSPHO-COA KINASE-RELATED"/>
    <property type="match status" value="1"/>
</dbReference>
<dbReference type="SUPFAM" id="SSF52374">
    <property type="entry name" value="Nucleotidylyl transferase"/>
    <property type="match status" value="1"/>
</dbReference>
<evidence type="ECO:0000313" key="1">
    <source>
        <dbReference type="EMBL" id="EEQ85716.2"/>
    </source>
</evidence>
<keyword evidence="1" id="KW-0808">Transferase</keyword>
<gene>
    <name evidence="1" type="ORF">BDCG_08985</name>
</gene>
<keyword evidence="1" id="KW-0548">Nucleotidyltransferase</keyword>
<name>A0ABP2EU72_AJEDR</name>
<dbReference type="PANTHER" id="PTHR10695:SF46">
    <property type="entry name" value="BIFUNCTIONAL COENZYME A SYNTHASE-RELATED"/>
    <property type="match status" value="1"/>
</dbReference>